<sequence length="168" mass="18158">MDMEIDPTEPEAQIKDEDLFRAADSGDSSVFRALSPQQLLRALSLRNEDDRSLLHVATSLGHLEVVKMLSEADPSIGCTPLHRAASTGNSAMCELLIEEGAEVDAIDKAGQTPLMNAVICQNKEVALLLIRHGADVDVEDKEGYTVLGRTSDDFRPILVDAAKAMLEG</sequence>
<dbReference type="Gene3D" id="1.25.40.20">
    <property type="entry name" value="Ankyrin repeat-containing domain"/>
    <property type="match status" value="1"/>
</dbReference>
<dbReference type="Pfam" id="PF12796">
    <property type="entry name" value="Ank_2"/>
    <property type="match status" value="1"/>
</dbReference>
<dbReference type="SMART" id="SM00248">
    <property type="entry name" value="ANK"/>
    <property type="match status" value="3"/>
</dbReference>
<dbReference type="PROSITE" id="PS50088">
    <property type="entry name" value="ANK_REPEAT"/>
    <property type="match status" value="2"/>
</dbReference>
<dbReference type="SUPFAM" id="SSF48403">
    <property type="entry name" value="Ankyrin repeat"/>
    <property type="match status" value="1"/>
</dbReference>
<evidence type="ECO:0000313" key="2">
    <source>
        <dbReference type="EMBL" id="CAN63831.1"/>
    </source>
</evidence>
<gene>
    <name evidence="2" type="ORF">VITISV_009129</name>
</gene>
<dbReference type="AlphaFoldDB" id="A5BTC7"/>
<dbReference type="PRINTS" id="PR01415">
    <property type="entry name" value="ANKYRIN"/>
</dbReference>
<dbReference type="PROSITE" id="PS50297">
    <property type="entry name" value="ANK_REP_REGION"/>
    <property type="match status" value="2"/>
</dbReference>
<dbReference type="Pfam" id="PF00023">
    <property type="entry name" value="Ank"/>
    <property type="match status" value="1"/>
</dbReference>
<dbReference type="EMBL" id="AM470404">
    <property type="protein sequence ID" value="CAN63831.1"/>
    <property type="molecule type" value="Genomic_DNA"/>
</dbReference>
<evidence type="ECO:0000256" key="1">
    <source>
        <dbReference type="PROSITE-ProRule" id="PRU00023"/>
    </source>
</evidence>
<dbReference type="InterPro" id="IPR039323">
    <property type="entry name" value="ANKRD_45/46/60"/>
</dbReference>
<keyword evidence="1" id="KW-0040">ANK repeat</keyword>
<accession>A5BTC7</accession>
<organism evidence="2">
    <name type="scientific">Vitis vinifera</name>
    <name type="common">Grape</name>
    <dbReference type="NCBI Taxonomy" id="29760"/>
    <lineage>
        <taxon>Eukaryota</taxon>
        <taxon>Viridiplantae</taxon>
        <taxon>Streptophyta</taxon>
        <taxon>Embryophyta</taxon>
        <taxon>Tracheophyta</taxon>
        <taxon>Spermatophyta</taxon>
        <taxon>Magnoliopsida</taxon>
        <taxon>eudicotyledons</taxon>
        <taxon>Gunneridae</taxon>
        <taxon>Pentapetalae</taxon>
        <taxon>rosids</taxon>
        <taxon>Vitales</taxon>
        <taxon>Vitaceae</taxon>
        <taxon>Viteae</taxon>
        <taxon>Vitis</taxon>
    </lineage>
</organism>
<feature type="repeat" description="ANK" evidence="1">
    <location>
        <begin position="76"/>
        <end position="108"/>
    </location>
</feature>
<feature type="repeat" description="ANK" evidence="1">
    <location>
        <begin position="109"/>
        <end position="141"/>
    </location>
</feature>
<reference evidence="2" key="1">
    <citation type="journal article" date="2007" name="PLoS ONE">
        <title>The first genome sequence of an elite grapevine cultivar (Pinot noir Vitis vinifera L.): coping with a highly heterozygous genome.</title>
        <authorList>
            <person name="Velasco R."/>
            <person name="Zharkikh A."/>
            <person name="Troggio M."/>
            <person name="Cartwright D.A."/>
            <person name="Cestaro A."/>
            <person name="Pruss D."/>
            <person name="Pindo M."/>
            <person name="FitzGerald L.M."/>
            <person name="Vezzulli S."/>
            <person name="Reid J."/>
            <person name="Malacarne G."/>
            <person name="Iliev D."/>
            <person name="Coppola G."/>
            <person name="Wardell B."/>
            <person name="Micheletti D."/>
            <person name="Macalma T."/>
            <person name="Facci M."/>
            <person name="Mitchell J.T."/>
            <person name="Perazzolli M."/>
            <person name="Eldredge G."/>
            <person name="Gatto P."/>
            <person name="Oyzerski R."/>
            <person name="Moretto M."/>
            <person name="Gutin N."/>
            <person name="Stefanini M."/>
            <person name="Chen Y."/>
            <person name="Segala C."/>
            <person name="Davenport C."/>
            <person name="Dematte L."/>
            <person name="Mraz A."/>
            <person name="Battilana J."/>
            <person name="Stormo K."/>
            <person name="Costa F."/>
            <person name="Tao Q."/>
            <person name="Si-Ammour A."/>
            <person name="Harkins T."/>
            <person name="Lackey A."/>
            <person name="Perbost C."/>
            <person name="Taillon B."/>
            <person name="Stella A."/>
            <person name="Solovyev V."/>
            <person name="Fawcett J.A."/>
            <person name="Sterck L."/>
            <person name="Vandepoele K."/>
            <person name="Grando S.M."/>
            <person name="Toppo S."/>
            <person name="Moser C."/>
            <person name="Lanchbury J."/>
            <person name="Bogden R."/>
            <person name="Skolnick M."/>
            <person name="Sgaramella V."/>
            <person name="Bhatnagar S.K."/>
            <person name="Fontana P."/>
            <person name="Gutin A."/>
            <person name="Van de Peer Y."/>
            <person name="Salamini F."/>
            <person name="Viola R."/>
        </authorList>
    </citation>
    <scope>NUCLEOTIDE SEQUENCE</scope>
</reference>
<dbReference type="InterPro" id="IPR002110">
    <property type="entry name" value="Ankyrin_rpt"/>
</dbReference>
<dbReference type="InterPro" id="IPR036770">
    <property type="entry name" value="Ankyrin_rpt-contain_sf"/>
</dbReference>
<name>A5BTC7_VITVI</name>
<dbReference type="ExpressionAtlas" id="A5BTC7">
    <property type="expression patterns" value="baseline and differential"/>
</dbReference>
<protein>
    <submittedName>
        <fullName evidence="2">Uncharacterized protein</fullName>
    </submittedName>
</protein>
<dbReference type="PANTHER" id="PTHR22677">
    <property type="entry name" value="ANKYRIN REPEAT DOMAIN-CONTAINING PROTEIN 60"/>
    <property type="match status" value="1"/>
</dbReference>
<proteinExistence type="predicted"/>
<dbReference type="PANTHER" id="PTHR22677:SF4">
    <property type="entry name" value="USHER SYNDROME TYPE-1G PROTEIN-LIKE PROTEIN"/>
    <property type="match status" value="1"/>
</dbReference>